<dbReference type="EMBL" id="AJYW02000129">
    <property type="protein sequence ID" value="OEE75966.1"/>
    <property type="molecule type" value="Genomic_DNA"/>
</dbReference>
<accession>A0A1E5CYR7</accession>
<dbReference type="InterPro" id="IPR007495">
    <property type="entry name" value="NqrM"/>
</dbReference>
<dbReference type="Pfam" id="PF04400">
    <property type="entry name" value="NqrM"/>
    <property type="match status" value="1"/>
</dbReference>
<comment type="caution">
    <text evidence="1">The sequence shown here is derived from an EMBL/GenBank/DDBJ whole genome shotgun (WGS) entry which is preliminary data.</text>
</comment>
<dbReference type="AlphaFoldDB" id="A0A1E5CYR7"/>
<protein>
    <recommendedName>
        <fullName evidence="3">(Na+)-NQR maturation NqrM</fullName>
    </recommendedName>
</protein>
<dbReference type="RefSeq" id="WP_017054008.1">
    <property type="nucleotide sequence ID" value="NZ_AJYW02000129.1"/>
</dbReference>
<dbReference type="Proteomes" id="UP000094165">
    <property type="component" value="Unassembled WGS sequence"/>
</dbReference>
<gene>
    <name evidence="1" type="ORF">A130_15900</name>
</gene>
<evidence type="ECO:0000313" key="2">
    <source>
        <dbReference type="Proteomes" id="UP000094165"/>
    </source>
</evidence>
<dbReference type="PANTHER" id="PTHR40691">
    <property type="entry name" value="(NA+)-NQR MATURATION NQRM"/>
    <property type="match status" value="1"/>
</dbReference>
<name>A0A1E5CYR7_9VIBR</name>
<evidence type="ECO:0008006" key="3">
    <source>
        <dbReference type="Google" id="ProtNLM"/>
    </source>
</evidence>
<evidence type="ECO:0000313" key="1">
    <source>
        <dbReference type="EMBL" id="OEE75966.1"/>
    </source>
</evidence>
<sequence length="84" mass="9207">MNTFLITFGAFLAFVVAMSVGYIVQKKVVKGSCGGLGAVGIDKVCNCPEPCDARKKREAREAMREEKLAARNEQLAAWEKDRIA</sequence>
<keyword evidence="2" id="KW-1185">Reference proteome</keyword>
<reference evidence="1 2" key="1">
    <citation type="journal article" date="2012" name="Science">
        <title>Ecological populations of bacteria act as socially cohesive units of antibiotic production and resistance.</title>
        <authorList>
            <person name="Cordero O.X."/>
            <person name="Wildschutte H."/>
            <person name="Kirkup B."/>
            <person name="Proehl S."/>
            <person name="Ngo L."/>
            <person name="Hussain F."/>
            <person name="Le Roux F."/>
            <person name="Mincer T."/>
            <person name="Polz M.F."/>
        </authorList>
    </citation>
    <scope>NUCLEOTIDE SEQUENCE [LARGE SCALE GENOMIC DNA]</scope>
    <source>
        <strain evidence="1 2">FF-238</strain>
    </source>
</reference>
<organism evidence="1 2">
    <name type="scientific">Vibrio genomosp. F6 str. FF-238</name>
    <dbReference type="NCBI Taxonomy" id="1191298"/>
    <lineage>
        <taxon>Bacteria</taxon>
        <taxon>Pseudomonadati</taxon>
        <taxon>Pseudomonadota</taxon>
        <taxon>Gammaproteobacteria</taxon>
        <taxon>Vibrionales</taxon>
        <taxon>Vibrionaceae</taxon>
        <taxon>Vibrio</taxon>
    </lineage>
</organism>
<proteinExistence type="predicted"/>
<dbReference type="PANTHER" id="PTHR40691:SF1">
    <property type="entry name" value="EXPORTED PROTEIN"/>
    <property type="match status" value="1"/>
</dbReference>